<dbReference type="EMBL" id="SWBP01000002">
    <property type="protein sequence ID" value="TKB98897.1"/>
    <property type="molecule type" value="Genomic_DNA"/>
</dbReference>
<keyword evidence="2" id="KW-1185">Reference proteome</keyword>
<evidence type="ECO:0000313" key="1">
    <source>
        <dbReference type="EMBL" id="TKB98897.1"/>
    </source>
</evidence>
<sequence length="255" mass="27304">MQKTLQKNFFCRLQSIFLKSSLFLIFLLGFKNIALAQTTGSVGIGTTLPYANAILDITSTEKGLLIPRLTAAQRDVLTPKLNLVANGLLIYNVTTLRFNYWNGTQWNDVGLAGAAGARGADGTVWYAGQGVPPNSLGKVTDFYLDAITGDVYQKDLTNIWIRFGATNPVNLKNANKREVAGVLMTSAAGASVKQNFAFAGALVGNAAICSPSFELPDGVIISYARVIAADVVEVKFYNTTGVNIPAGNYQIAIIK</sequence>
<comment type="caution">
    <text evidence="1">The sequence shown here is derived from an EMBL/GenBank/DDBJ whole genome shotgun (WGS) entry which is preliminary data.</text>
</comment>
<accession>A0A4U1C1N8</accession>
<protein>
    <submittedName>
        <fullName evidence="1">Uncharacterized protein</fullName>
    </submittedName>
</protein>
<dbReference type="RefSeq" id="WP_136825711.1">
    <property type="nucleotide sequence ID" value="NZ_SWBP01000002.1"/>
</dbReference>
<name>A0A4U1C1N8_9SPHI</name>
<organism evidence="1 2">
    <name type="scientific">Pedobacter cryophilus</name>
    <dbReference type="NCBI Taxonomy" id="2571271"/>
    <lineage>
        <taxon>Bacteria</taxon>
        <taxon>Pseudomonadati</taxon>
        <taxon>Bacteroidota</taxon>
        <taxon>Sphingobacteriia</taxon>
        <taxon>Sphingobacteriales</taxon>
        <taxon>Sphingobacteriaceae</taxon>
        <taxon>Pedobacter</taxon>
    </lineage>
</organism>
<dbReference type="OrthoDB" id="1233056at2"/>
<dbReference type="AlphaFoldDB" id="A0A4U1C1N8"/>
<proteinExistence type="predicted"/>
<gene>
    <name evidence="1" type="ORF">FA046_07220</name>
</gene>
<reference evidence="1 2" key="1">
    <citation type="submission" date="2019-04" db="EMBL/GenBank/DDBJ databases">
        <title>Pedobacter sp. AR-3-17 sp. nov., isolated from Arctic soil.</title>
        <authorList>
            <person name="Dahal R.H."/>
            <person name="Kim D.-U."/>
        </authorList>
    </citation>
    <scope>NUCLEOTIDE SEQUENCE [LARGE SCALE GENOMIC DNA]</scope>
    <source>
        <strain evidence="1 2">AR-3-17</strain>
    </source>
</reference>
<dbReference type="Proteomes" id="UP000308181">
    <property type="component" value="Unassembled WGS sequence"/>
</dbReference>
<evidence type="ECO:0000313" key="2">
    <source>
        <dbReference type="Proteomes" id="UP000308181"/>
    </source>
</evidence>